<dbReference type="AlphaFoldDB" id="A0A0E0GKG5"/>
<name>A0A0E0GKG5_ORYNI</name>
<protein>
    <submittedName>
        <fullName evidence="2">Uncharacterized protein</fullName>
    </submittedName>
</protein>
<dbReference type="Proteomes" id="UP000006591">
    <property type="component" value="Chromosome 3"/>
</dbReference>
<feature type="region of interest" description="Disordered" evidence="1">
    <location>
        <begin position="33"/>
        <end position="59"/>
    </location>
</feature>
<dbReference type="Gramene" id="ONIVA03G13220.1">
    <property type="protein sequence ID" value="ONIVA03G13220.1"/>
    <property type="gene ID" value="ONIVA03G13220"/>
</dbReference>
<organism evidence="2">
    <name type="scientific">Oryza nivara</name>
    <name type="common">Indian wild rice</name>
    <name type="synonym">Oryza sativa f. spontanea</name>
    <dbReference type="NCBI Taxonomy" id="4536"/>
    <lineage>
        <taxon>Eukaryota</taxon>
        <taxon>Viridiplantae</taxon>
        <taxon>Streptophyta</taxon>
        <taxon>Embryophyta</taxon>
        <taxon>Tracheophyta</taxon>
        <taxon>Spermatophyta</taxon>
        <taxon>Magnoliopsida</taxon>
        <taxon>Liliopsida</taxon>
        <taxon>Poales</taxon>
        <taxon>Poaceae</taxon>
        <taxon>BOP clade</taxon>
        <taxon>Oryzoideae</taxon>
        <taxon>Oryzeae</taxon>
        <taxon>Oryzinae</taxon>
        <taxon>Oryza</taxon>
    </lineage>
</organism>
<dbReference type="HOGENOM" id="CLU_2281975_0_0_1"/>
<evidence type="ECO:0000313" key="3">
    <source>
        <dbReference type="Proteomes" id="UP000006591"/>
    </source>
</evidence>
<evidence type="ECO:0000256" key="1">
    <source>
        <dbReference type="SAM" id="MobiDB-lite"/>
    </source>
</evidence>
<reference evidence="2" key="1">
    <citation type="submission" date="2015-04" db="UniProtKB">
        <authorList>
            <consortium name="EnsemblPlants"/>
        </authorList>
    </citation>
    <scope>IDENTIFICATION</scope>
    <source>
        <strain evidence="2">SL10</strain>
    </source>
</reference>
<accession>A0A0E0GKG5</accession>
<sequence length="102" mass="11020">MVQDARIKIASSRKSASVSRRQRLSFASDMGLLGLSTSDQDDSSRTWPTPPCSGRRATAAADDVRITRFTVPALRHDLITFRVEGGGRGSIATPNLLAIDPH</sequence>
<reference evidence="2" key="2">
    <citation type="submission" date="2018-04" db="EMBL/GenBank/DDBJ databases">
        <title>OnivRS2 (Oryza nivara Reference Sequence Version 2).</title>
        <authorList>
            <person name="Zhang J."/>
            <person name="Kudrna D."/>
            <person name="Lee S."/>
            <person name="Talag J."/>
            <person name="Rajasekar S."/>
            <person name="Welchert J."/>
            <person name="Hsing Y.-I."/>
            <person name="Wing R.A."/>
        </authorList>
    </citation>
    <scope>NUCLEOTIDE SEQUENCE [LARGE SCALE GENOMIC DNA]</scope>
    <source>
        <strain evidence="2">SL10</strain>
    </source>
</reference>
<dbReference type="EnsemblPlants" id="ONIVA03G13220.1">
    <property type="protein sequence ID" value="ONIVA03G13220.1"/>
    <property type="gene ID" value="ONIVA03G13220"/>
</dbReference>
<proteinExistence type="predicted"/>
<keyword evidence="3" id="KW-1185">Reference proteome</keyword>
<evidence type="ECO:0000313" key="2">
    <source>
        <dbReference type="EnsemblPlants" id="ONIVA03G13220.1"/>
    </source>
</evidence>